<dbReference type="Proteomes" id="UP000008827">
    <property type="component" value="Chromosome 11"/>
</dbReference>
<evidence type="ECO:0000313" key="3">
    <source>
        <dbReference type="EnsemblPlants" id="KRH30062"/>
    </source>
</evidence>
<keyword evidence="1" id="KW-0812">Transmembrane</keyword>
<evidence type="ECO:0000313" key="2">
    <source>
        <dbReference type="EMBL" id="KRH30062.1"/>
    </source>
</evidence>
<keyword evidence="1" id="KW-1133">Transmembrane helix</keyword>
<organism evidence="2">
    <name type="scientific">Glycine max</name>
    <name type="common">Soybean</name>
    <name type="synonym">Glycine hispida</name>
    <dbReference type="NCBI Taxonomy" id="3847"/>
    <lineage>
        <taxon>Eukaryota</taxon>
        <taxon>Viridiplantae</taxon>
        <taxon>Streptophyta</taxon>
        <taxon>Embryophyta</taxon>
        <taxon>Tracheophyta</taxon>
        <taxon>Spermatophyta</taxon>
        <taxon>Magnoliopsida</taxon>
        <taxon>eudicotyledons</taxon>
        <taxon>Gunneridae</taxon>
        <taxon>Pentapetalae</taxon>
        <taxon>rosids</taxon>
        <taxon>fabids</taxon>
        <taxon>Fabales</taxon>
        <taxon>Fabaceae</taxon>
        <taxon>Papilionoideae</taxon>
        <taxon>50 kb inversion clade</taxon>
        <taxon>NPAAA clade</taxon>
        <taxon>indigoferoid/millettioid clade</taxon>
        <taxon>Phaseoleae</taxon>
        <taxon>Glycine</taxon>
        <taxon>Glycine subgen. Soja</taxon>
    </lineage>
</organism>
<gene>
    <name evidence="2" type="ORF">GLYMA_11G155600</name>
</gene>
<reference evidence="2 3" key="1">
    <citation type="journal article" date="2010" name="Nature">
        <title>Genome sequence of the palaeopolyploid soybean.</title>
        <authorList>
            <person name="Schmutz J."/>
            <person name="Cannon S.B."/>
            <person name="Schlueter J."/>
            <person name="Ma J."/>
            <person name="Mitros T."/>
            <person name="Nelson W."/>
            <person name="Hyten D.L."/>
            <person name="Song Q."/>
            <person name="Thelen J.J."/>
            <person name="Cheng J."/>
            <person name="Xu D."/>
            <person name="Hellsten U."/>
            <person name="May G.D."/>
            <person name="Yu Y."/>
            <person name="Sakurai T."/>
            <person name="Umezawa T."/>
            <person name="Bhattacharyya M.K."/>
            <person name="Sandhu D."/>
            <person name="Valliyodan B."/>
            <person name="Lindquist E."/>
            <person name="Peto M."/>
            <person name="Grant D."/>
            <person name="Shu S."/>
            <person name="Goodstein D."/>
            <person name="Barry K."/>
            <person name="Futrell-Griggs M."/>
            <person name="Abernathy B."/>
            <person name="Du J."/>
            <person name="Tian Z."/>
            <person name="Zhu L."/>
            <person name="Gill N."/>
            <person name="Joshi T."/>
            <person name="Libault M."/>
            <person name="Sethuraman A."/>
            <person name="Zhang X.-C."/>
            <person name="Shinozaki K."/>
            <person name="Nguyen H.T."/>
            <person name="Wing R.A."/>
            <person name="Cregan P."/>
            <person name="Specht J."/>
            <person name="Grimwood J."/>
            <person name="Rokhsar D."/>
            <person name="Stacey G."/>
            <person name="Shoemaker R.C."/>
            <person name="Jackson S.A."/>
        </authorList>
    </citation>
    <scope>NUCLEOTIDE SEQUENCE [LARGE SCALE GENOMIC DNA]</scope>
    <source>
        <strain evidence="3">cv. Williams 82</strain>
        <tissue evidence="2">Callus</tissue>
    </source>
</reference>
<name>A0A0R0HHS0_SOYBN</name>
<dbReference type="InParanoid" id="A0A0R0HHS0"/>
<reference evidence="3" key="2">
    <citation type="submission" date="2018-02" db="UniProtKB">
        <authorList>
            <consortium name="EnsemblPlants"/>
        </authorList>
    </citation>
    <scope>IDENTIFICATION</scope>
    <source>
        <strain evidence="3">Williams 82</strain>
    </source>
</reference>
<dbReference type="EMBL" id="CM000844">
    <property type="protein sequence ID" value="KRH30062.1"/>
    <property type="molecule type" value="Genomic_DNA"/>
</dbReference>
<protein>
    <submittedName>
        <fullName evidence="2 3">Uncharacterized protein</fullName>
    </submittedName>
</protein>
<dbReference type="AlphaFoldDB" id="A0A0R0HHS0"/>
<accession>A0A0R0HHS0</accession>
<dbReference type="Gramene" id="KRH30062">
    <property type="protein sequence ID" value="KRH30062"/>
    <property type="gene ID" value="GLYMA_11G155600"/>
</dbReference>
<reference evidence="2" key="3">
    <citation type="submission" date="2018-07" db="EMBL/GenBank/DDBJ databases">
        <title>WGS assembly of Glycine max.</title>
        <authorList>
            <person name="Schmutz J."/>
            <person name="Cannon S."/>
            <person name="Schlueter J."/>
            <person name="Ma J."/>
            <person name="Mitros T."/>
            <person name="Nelson W."/>
            <person name="Hyten D."/>
            <person name="Song Q."/>
            <person name="Thelen J."/>
            <person name="Cheng J."/>
            <person name="Xu D."/>
            <person name="Hellsten U."/>
            <person name="May G."/>
            <person name="Yu Y."/>
            <person name="Sakurai T."/>
            <person name="Umezawa T."/>
            <person name="Bhattacharyya M."/>
            <person name="Sandhu D."/>
            <person name="Valliyodan B."/>
            <person name="Lindquist E."/>
            <person name="Peto M."/>
            <person name="Grant D."/>
            <person name="Shu S."/>
            <person name="Goodstein D."/>
            <person name="Barry K."/>
            <person name="Futrell-Griggs M."/>
            <person name="Abernathy B."/>
            <person name="Du J."/>
            <person name="Tian Z."/>
            <person name="Zhu L."/>
            <person name="Gill N."/>
            <person name="Joshi T."/>
            <person name="Libault M."/>
            <person name="Sethuraman A."/>
            <person name="Zhang X."/>
            <person name="Shinozaki K."/>
            <person name="Nguyen H."/>
            <person name="Wing R."/>
            <person name="Cregan P."/>
            <person name="Specht J."/>
            <person name="Grimwood J."/>
            <person name="Rokhsar D."/>
            <person name="Stacey G."/>
            <person name="Shoemaker R."/>
            <person name="Jackson S."/>
        </authorList>
    </citation>
    <scope>NUCLEOTIDE SEQUENCE</scope>
    <source>
        <tissue evidence="2">Callus</tissue>
    </source>
</reference>
<keyword evidence="4" id="KW-1185">Reference proteome</keyword>
<sequence>MQCGKKHFCTKLRTEKHISEDTQIEGINQIVKLNTRQRKINFFLLLDLCCLCGCVKWFAFRFSMKQWFYRIDEENKRLVRT</sequence>
<proteinExistence type="predicted"/>
<dbReference type="EnsemblPlants" id="KRH30062">
    <property type="protein sequence ID" value="KRH30062"/>
    <property type="gene ID" value="GLYMA_11G155600"/>
</dbReference>
<keyword evidence="1" id="KW-0472">Membrane</keyword>
<feature type="transmembrane region" description="Helical" evidence="1">
    <location>
        <begin position="42"/>
        <end position="60"/>
    </location>
</feature>
<evidence type="ECO:0000313" key="4">
    <source>
        <dbReference type="Proteomes" id="UP000008827"/>
    </source>
</evidence>
<evidence type="ECO:0000256" key="1">
    <source>
        <dbReference type="SAM" id="Phobius"/>
    </source>
</evidence>